<feature type="chain" id="PRO_5014413790" evidence="1">
    <location>
        <begin position="19"/>
        <end position="181"/>
    </location>
</feature>
<feature type="signal peptide" evidence="1">
    <location>
        <begin position="1"/>
        <end position="18"/>
    </location>
</feature>
<dbReference type="OrthoDB" id="9861269at2"/>
<sequence length="181" mass="18584">MIRGFCLAVLLLTPTAHAAEASPFSLGSQWTLLFRSAGSGGMGSGGAATPGQPGGTTFTVVSVEQSAGTERGFGLVAGQRKYNTLTVLSTTDGSLMVADLTVSAANQGKLRVCAFGTLRPPQRSGLKLLIPPGQLDQAMAALRKKLGTLRSTQPGINALTALRRAAGPSADGSTCTLRRLR</sequence>
<gene>
    <name evidence="2" type="ORF">CVO96_01730</name>
</gene>
<dbReference type="EMBL" id="PPPD01000001">
    <property type="protein sequence ID" value="PNY80249.1"/>
    <property type="molecule type" value="Genomic_DNA"/>
</dbReference>
<proteinExistence type="predicted"/>
<evidence type="ECO:0000256" key="1">
    <source>
        <dbReference type="SAM" id="SignalP"/>
    </source>
</evidence>
<dbReference type="RefSeq" id="WP_103309636.1">
    <property type="nucleotide sequence ID" value="NZ_PPPD01000001.1"/>
</dbReference>
<dbReference type="AlphaFoldDB" id="A0A2K3UUP1"/>
<dbReference type="Proteomes" id="UP000236379">
    <property type="component" value="Unassembled WGS sequence"/>
</dbReference>
<name>A0A2K3UUP1_9DEIO</name>
<evidence type="ECO:0000313" key="2">
    <source>
        <dbReference type="EMBL" id="PNY80249.1"/>
    </source>
</evidence>
<keyword evidence="3" id="KW-1185">Reference proteome</keyword>
<protein>
    <submittedName>
        <fullName evidence="2">Uncharacterized protein</fullName>
    </submittedName>
</protein>
<reference evidence="2 3" key="1">
    <citation type="submission" date="2018-01" db="EMBL/GenBank/DDBJ databases">
        <title>Deinococcus koreensis sp. nov., a radiation-resistant bacterium isolated from river water.</title>
        <authorList>
            <person name="Choi A."/>
        </authorList>
    </citation>
    <scope>NUCLEOTIDE SEQUENCE [LARGE SCALE GENOMIC DNA]</scope>
    <source>
        <strain evidence="2 3">SJW1-2</strain>
    </source>
</reference>
<comment type="caution">
    <text evidence="2">The sequence shown here is derived from an EMBL/GenBank/DDBJ whole genome shotgun (WGS) entry which is preliminary data.</text>
</comment>
<keyword evidence="1" id="KW-0732">Signal</keyword>
<organism evidence="2 3">
    <name type="scientific">Deinococcus koreensis</name>
    <dbReference type="NCBI Taxonomy" id="2054903"/>
    <lineage>
        <taxon>Bacteria</taxon>
        <taxon>Thermotogati</taxon>
        <taxon>Deinococcota</taxon>
        <taxon>Deinococci</taxon>
        <taxon>Deinococcales</taxon>
        <taxon>Deinococcaceae</taxon>
        <taxon>Deinococcus</taxon>
    </lineage>
</organism>
<accession>A0A2K3UUP1</accession>
<evidence type="ECO:0000313" key="3">
    <source>
        <dbReference type="Proteomes" id="UP000236379"/>
    </source>
</evidence>